<sequence length="75" mass="8844">VIKFIIYFVLVNTGLFLRWLHWETVDECEKVSDQCADTGFGFEAFSSILLLCSHLLLVFFLISWCIGWLQVRKRK</sequence>
<evidence type="ECO:0000313" key="2">
    <source>
        <dbReference type="EMBL" id="SVE51336.1"/>
    </source>
</evidence>
<dbReference type="AlphaFoldDB" id="A0A383E3G7"/>
<name>A0A383E3G7_9ZZZZ</name>
<evidence type="ECO:0000256" key="1">
    <source>
        <dbReference type="SAM" id="Phobius"/>
    </source>
</evidence>
<gene>
    <name evidence="2" type="ORF">METZ01_LOCUS504190</name>
</gene>
<dbReference type="EMBL" id="UINC01222519">
    <property type="protein sequence ID" value="SVE51336.1"/>
    <property type="molecule type" value="Genomic_DNA"/>
</dbReference>
<organism evidence="2">
    <name type="scientific">marine metagenome</name>
    <dbReference type="NCBI Taxonomy" id="408172"/>
    <lineage>
        <taxon>unclassified sequences</taxon>
        <taxon>metagenomes</taxon>
        <taxon>ecological metagenomes</taxon>
    </lineage>
</organism>
<feature type="non-terminal residue" evidence="2">
    <location>
        <position position="1"/>
    </location>
</feature>
<keyword evidence="1" id="KW-1133">Transmembrane helix</keyword>
<keyword evidence="1" id="KW-0472">Membrane</keyword>
<accession>A0A383E3G7</accession>
<proteinExistence type="predicted"/>
<reference evidence="2" key="1">
    <citation type="submission" date="2018-05" db="EMBL/GenBank/DDBJ databases">
        <authorList>
            <person name="Lanie J.A."/>
            <person name="Ng W.-L."/>
            <person name="Kazmierczak K.M."/>
            <person name="Andrzejewski T.M."/>
            <person name="Davidsen T.M."/>
            <person name="Wayne K.J."/>
            <person name="Tettelin H."/>
            <person name="Glass J.I."/>
            <person name="Rusch D."/>
            <person name="Podicherti R."/>
            <person name="Tsui H.-C.T."/>
            <person name="Winkler M.E."/>
        </authorList>
    </citation>
    <scope>NUCLEOTIDE SEQUENCE</scope>
</reference>
<keyword evidence="1" id="KW-0812">Transmembrane</keyword>
<protein>
    <submittedName>
        <fullName evidence="2">Uncharacterized protein</fullName>
    </submittedName>
</protein>
<feature type="transmembrane region" description="Helical" evidence="1">
    <location>
        <begin position="48"/>
        <end position="69"/>
    </location>
</feature>